<evidence type="ECO:0000313" key="2">
    <source>
        <dbReference type="Proteomes" id="UP000245207"/>
    </source>
</evidence>
<dbReference type="Proteomes" id="UP000245207">
    <property type="component" value="Unassembled WGS sequence"/>
</dbReference>
<accession>A0A2U1NIX4</accession>
<protein>
    <submittedName>
        <fullName evidence="1">Leucine-rich repeat domain, L domain-like protein</fullName>
    </submittedName>
</protein>
<reference evidence="1 2" key="1">
    <citation type="journal article" date="2018" name="Mol. Plant">
        <title>The genome of Artemisia annua provides insight into the evolution of Asteraceae family and artemisinin biosynthesis.</title>
        <authorList>
            <person name="Shen Q."/>
            <person name="Zhang L."/>
            <person name="Liao Z."/>
            <person name="Wang S."/>
            <person name="Yan T."/>
            <person name="Shi P."/>
            <person name="Liu M."/>
            <person name="Fu X."/>
            <person name="Pan Q."/>
            <person name="Wang Y."/>
            <person name="Lv Z."/>
            <person name="Lu X."/>
            <person name="Zhang F."/>
            <person name="Jiang W."/>
            <person name="Ma Y."/>
            <person name="Chen M."/>
            <person name="Hao X."/>
            <person name="Li L."/>
            <person name="Tang Y."/>
            <person name="Lv G."/>
            <person name="Zhou Y."/>
            <person name="Sun X."/>
            <person name="Brodelius P.E."/>
            <person name="Rose J.K.C."/>
            <person name="Tang K."/>
        </authorList>
    </citation>
    <scope>NUCLEOTIDE SEQUENCE [LARGE SCALE GENOMIC DNA]</scope>
    <source>
        <strain evidence="2">cv. Huhao1</strain>
        <tissue evidence="1">Leaf</tissue>
    </source>
</reference>
<evidence type="ECO:0000313" key="1">
    <source>
        <dbReference type="EMBL" id="PWA73410.1"/>
    </source>
</evidence>
<dbReference type="InterPro" id="IPR032675">
    <property type="entry name" value="LRR_dom_sf"/>
</dbReference>
<dbReference type="STRING" id="35608.A0A2U1NIX4"/>
<keyword evidence="2" id="KW-1185">Reference proteome</keyword>
<dbReference type="EMBL" id="PKPP01002742">
    <property type="protein sequence ID" value="PWA73410.1"/>
    <property type="molecule type" value="Genomic_DNA"/>
</dbReference>
<dbReference type="OrthoDB" id="2018313at2759"/>
<dbReference type="InterPro" id="IPR050715">
    <property type="entry name" value="LRR-SigEffector_domain"/>
</dbReference>
<dbReference type="SUPFAM" id="SSF52058">
    <property type="entry name" value="L domain-like"/>
    <property type="match status" value="1"/>
</dbReference>
<dbReference type="Gene3D" id="3.80.10.10">
    <property type="entry name" value="Ribonuclease Inhibitor"/>
    <property type="match status" value="1"/>
</dbReference>
<proteinExistence type="predicted"/>
<organism evidence="1 2">
    <name type="scientific">Artemisia annua</name>
    <name type="common">Sweet wormwood</name>
    <dbReference type="NCBI Taxonomy" id="35608"/>
    <lineage>
        <taxon>Eukaryota</taxon>
        <taxon>Viridiplantae</taxon>
        <taxon>Streptophyta</taxon>
        <taxon>Embryophyta</taxon>
        <taxon>Tracheophyta</taxon>
        <taxon>Spermatophyta</taxon>
        <taxon>Magnoliopsida</taxon>
        <taxon>eudicotyledons</taxon>
        <taxon>Gunneridae</taxon>
        <taxon>Pentapetalae</taxon>
        <taxon>asterids</taxon>
        <taxon>campanulids</taxon>
        <taxon>Asterales</taxon>
        <taxon>Asteraceae</taxon>
        <taxon>Asteroideae</taxon>
        <taxon>Anthemideae</taxon>
        <taxon>Artemisiinae</taxon>
        <taxon>Artemisia</taxon>
    </lineage>
</organism>
<dbReference type="AlphaFoldDB" id="A0A2U1NIX4"/>
<dbReference type="PANTHER" id="PTHR45752:SF171">
    <property type="entry name" value="TMV RESISTANCE PROTEIN N-LIKE"/>
    <property type="match status" value="1"/>
</dbReference>
<name>A0A2U1NIX4_ARTAN</name>
<dbReference type="PANTHER" id="PTHR45752">
    <property type="entry name" value="LEUCINE-RICH REPEAT-CONTAINING"/>
    <property type="match status" value="1"/>
</dbReference>
<gene>
    <name evidence="1" type="ORF">CTI12_AA259520</name>
</gene>
<sequence>MVIFMKGYQGQIECLEELDVSSKKIEYLLDSICMLKRLKSLNVKNCCRLGKLLGDIGQLESLETLALFGAMIKQLPDSICMLKHLKYLVLVFVLFLRSYLKILAD</sequence>
<comment type="caution">
    <text evidence="1">The sequence shown here is derived from an EMBL/GenBank/DDBJ whole genome shotgun (WGS) entry which is preliminary data.</text>
</comment>